<evidence type="ECO:0000313" key="2">
    <source>
        <dbReference type="RefSeq" id="XP_056688606.1"/>
    </source>
</evidence>
<protein>
    <recommendedName>
        <fullName evidence="3">Retrotransposon gag domain-containing protein</fullName>
    </recommendedName>
</protein>
<dbReference type="PANTHER" id="PTHR34222:SF99">
    <property type="entry name" value="PROTEIN, PUTATIVE-RELATED"/>
    <property type="match status" value="1"/>
</dbReference>
<gene>
    <name evidence="2" type="primary">LOC110784686</name>
</gene>
<evidence type="ECO:0000313" key="1">
    <source>
        <dbReference type="Proteomes" id="UP000813463"/>
    </source>
</evidence>
<sequence>MNHDLADDFGYIDTVVELWKELTERFGQSNGPLIYQLEKEIENLTQQNMTIVTCYGKLKKLWDEMQNLRAFPTCSCGAMLQCSCNFMKKVAEFEEEDKMMKFLLGLNGGFENSVTNVLSMDPLPSINRVFSITQQIEKQKEVSHAAVECNAMNSSAMATHAYRGVGFTQGKKDWRYLKKEKLNKQCTHCKGKGHTIDQCFKIIGYPDWYNTIKASKGSNSQGSMIAANAHTTIDFVDCPLDDAGAENGTVSNEMLNAICQEVMKAMKGKQSQNNTGNGATCSFANYAGIISHSLNCSVNKMHDGCLWIVDSGACDHMTYNENMLTNIRTLNVGEYS</sequence>
<reference evidence="1" key="1">
    <citation type="journal article" date="2021" name="Nat. Commun.">
        <title>Genomic analyses provide insights into spinach domestication and the genetic basis of agronomic traits.</title>
        <authorList>
            <person name="Cai X."/>
            <person name="Sun X."/>
            <person name="Xu C."/>
            <person name="Sun H."/>
            <person name="Wang X."/>
            <person name="Ge C."/>
            <person name="Zhang Z."/>
            <person name="Wang Q."/>
            <person name="Fei Z."/>
            <person name="Jiao C."/>
            <person name="Wang Q."/>
        </authorList>
    </citation>
    <scope>NUCLEOTIDE SEQUENCE [LARGE SCALE GENOMIC DNA]</scope>
    <source>
        <strain evidence="1">cv. Varoflay</strain>
    </source>
</reference>
<evidence type="ECO:0008006" key="3">
    <source>
        <dbReference type="Google" id="ProtNLM"/>
    </source>
</evidence>
<dbReference type="Proteomes" id="UP000813463">
    <property type="component" value="Chromosome 6"/>
</dbReference>
<accession>A0ABM3QZ01</accession>
<proteinExistence type="predicted"/>
<reference evidence="2" key="2">
    <citation type="submission" date="2025-08" db="UniProtKB">
        <authorList>
            <consortium name="RefSeq"/>
        </authorList>
    </citation>
    <scope>IDENTIFICATION</scope>
    <source>
        <tissue evidence="2">Leaf</tissue>
    </source>
</reference>
<dbReference type="RefSeq" id="XP_056688606.1">
    <property type="nucleotide sequence ID" value="XM_056832628.1"/>
</dbReference>
<dbReference type="GeneID" id="110784686"/>
<name>A0ABM3QZ01_SPIOL</name>
<keyword evidence="1" id="KW-1185">Reference proteome</keyword>
<dbReference type="PANTHER" id="PTHR34222">
    <property type="entry name" value="GAG_PRE-INTEGRS DOMAIN-CONTAINING PROTEIN"/>
    <property type="match status" value="1"/>
</dbReference>
<organism evidence="1 2">
    <name type="scientific">Spinacia oleracea</name>
    <name type="common">Spinach</name>
    <dbReference type="NCBI Taxonomy" id="3562"/>
    <lineage>
        <taxon>Eukaryota</taxon>
        <taxon>Viridiplantae</taxon>
        <taxon>Streptophyta</taxon>
        <taxon>Embryophyta</taxon>
        <taxon>Tracheophyta</taxon>
        <taxon>Spermatophyta</taxon>
        <taxon>Magnoliopsida</taxon>
        <taxon>eudicotyledons</taxon>
        <taxon>Gunneridae</taxon>
        <taxon>Pentapetalae</taxon>
        <taxon>Caryophyllales</taxon>
        <taxon>Chenopodiaceae</taxon>
        <taxon>Chenopodioideae</taxon>
        <taxon>Anserineae</taxon>
        <taxon>Spinacia</taxon>
    </lineage>
</organism>